<evidence type="ECO:0000259" key="5">
    <source>
        <dbReference type="Pfam" id="PF00296"/>
    </source>
</evidence>
<keyword evidence="1" id="KW-0285">Flavoprotein</keyword>
<evidence type="ECO:0000256" key="1">
    <source>
        <dbReference type="ARBA" id="ARBA00022630"/>
    </source>
</evidence>
<dbReference type="GO" id="GO:0004497">
    <property type="term" value="F:monooxygenase activity"/>
    <property type="evidence" value="ECO:0007669"/>
    <property type="project" value="UniProtKB-KW"/>
</dbReference>
<dbReference type="GO" id="GO:0052614">
    <property type="term" value="F:uracil oxygenase activity"/>
    <property type="evidence" value="ECO:0007669"/>
    <property type="project" value="UniProtKB-EC"/>
</dbReference>
<keyword evidence="7" id="KW-1185">Reference proteome</keyword>
<dbReference type="RefSeq" id="WP_237442761.1">
    <property type="nucleotide sequence ID" value="NZ_CAKLPX010000001.1"/>
</dbReference>
<proteinExistence type="predicted"/>
<name>A0ABN8EGR5_9GAMM</name>
<dbReference type="EC" id="1.14.99.46" evidence="6"/>
<dbReference type="Gene3D" id="3.20.20.30">
    <property type="entry name" value="Luciferase-like domain"/>
    <property type="match status" value="1"/>
</dbReference>
<evidence type="ECO:0000256" key="3">
    <source>
        <dbReference type="ARBA" id="ARBA00023002"/>
    </source>
</evidence>
<reference evidence="6" key="1">
    <citation type="submission" date="2021-12" db="EMBL/GenBank/DDBJ databases">
        <authorList>
            <person name="Rodrigo-Torres L."/>
            <person name="Arahal R. D."/>
            <person name="Lucena T."/>
        </authorList>
    </citation>
    <scope>NUCLEOTIDE SEQUENCE</scope>
    <source>
        <strain evidence="6">CECT 8267</strain>
    </source>
</reference>
<sequence>MKISLCLPYMEKELDRSRILQWCKRADEGPFHAISCGERITGYTLEMRNMLAFAAAATERVRIVPSLYVLPMHNAVWAAKEIATLDVLSGGRVSVVVGVGGREADYNTVGASFTRRHQRMDQQIAEMRSIWQSGYHDSEQDGRVEVGPTPVQQHIPILAGVMGEKPMARAAEWADGVYAFAMDGDASLTRHFKRMAEQKWQQAGRQQSPYFAGGFWFSLVPGSEQILQNYVYHYLLTFGEEQAKQTAQSMTRHSNEAVAIAVEALAEVGCDELFMVPASAEVAELEQLQTLLQRAGIA</sequence>
<evidence type="ECO:0000313" key="6">
    <source>
        <dbReference type="EMBL" id="CAH0990067.1"/>
    </source>
</evidence>
<accession>A0ABN8EGR5</accession>
<evidence type="ECO:0000313" key="7">
    <source>
        <dbReference type="Proteomes" id="UP000838100"/>
    </source>
</evidence>
<dbReference type="Proteomes" id="UP000838100">
    <property type="component" value="Unassembled WGS sequence"/>
</dbReference>
<keyword evidence="4 6" id="KW-0503">Monooxygenase</keyword>
<dbReference type="SUPFAM" id="SSF51679">
    <property type="entry name" value="Bacterial luciferase-like"/>
    <property type="match status" value="1"/>
</dbReference>
<evidence type="ECO:0000256" key="4">
    <source>
        <dbReference type="ARBA" id="ARBA00023033"/>
    </source>
</evidence>
<dbReference type="InterPro" id="IPR011251">
    <property type="entry name" value="Luciferase-like_dom"/>
</dbReference>
<dbReference type="PANTHER" id="PTHR42847:SF4">
    <property type="entry name" value="ALKANESULFONATE MONOOXYGENASE-RELATED"/>
    <property type="match status" value="1"/>
</dbReference>
<organism evidence="6 7">
    <name type="scientific">Sinobacterium norvegicum</name>
    <dbReference type="NCBI Taxonomy" id="1641715"/>
    <lineage>
        <taxon>Bacteria</taxon>
        <taxon>Pseudomonadati</taxon>
        <taxon>Pseudomonadota</taxon>
        <taxon>Gammaproteobacteria</taxon>
        <taxon>Cellvibrionales</taxon>
        <taxon>Spongiibacteraceae</taxon>
        <taxon>Sinobacterium</taxon>
    </lineage>
</organism>
<dbReference type="InterPro" id="IPR050172">
    <property type="entry name" value="SsuD_RutA_monooxygenase"/>
</dbReference>
<comment type="caution">
    <text evidence="6">The sequence shown here is derived from an EMBL/GenBank/DDBJ whole genome shotgun (WGS) entry which is preliminary data.</text>
</comment>
<protein>
    <submittedName>
        <fullName evidence="6">Pyrimidine monooxygenase RutA</fullName>
        <ecNumber evidence="6">1.14.99.46</ecNumber>
    </submittedName>
</protein>
<dbReference type="InterPro" id="IPR036661">
    <property type="entry name" value="Luciferase-like_sf"/>
</dbReference>
<gene>
    <name evidence="6" type="primary">rutA</name>
    <name evidence="6" type="ORF">SIN8267_00150</name>
</gene>
<keyword evidence="3 6" id="KW-0560">Oxidoreductase</keyword>
<feature type="domain" description="Luciferase-like" evidence="5">
    <location>
        <begin position="15"/>
        <end position="264"/>
    </location>
</feature>
<evidence type="ECO:0000256" key="2">
    <source>
        <dbReference type="ARBA" id="ARBA00022643"/>
    </source>
</evidence>
<dbReference type="Pfam" id="PF00296">
    <property type="entry name" value="Bac_luciferase"/>
    <property type="match status" value="1"/>
</dbReference>
<dbReference type="EMBL" id="CAKLPX010000001">
    <property type="protein sequence ID" value="CAH0990067.1"/>
    <property type="molecule type" value="Genomic_DNA"/>
</dbReference>
<keyword evidence="2" id="KW-0288">FMN</keyword>
<dbReference type="PANTHER" id="PTHR42847">
    <property type="entry name" value="ALKANESULFONATE MONOOXYGENASE"/>
    <property type="match status" value="1"/>
</dbReference>